<dbReference type="AlphaFoldDB" id="A0A8E2DG07"/>
<protein>
    <submittedName>
        <fullName evidence="1">Uncharacterized protein</fullName>
    </submittedName>
</protein>
<evidence type="ECO:0000313" key="1">
    <source>
        <dbReference type="EMBL" id="OCH86560.1"/>
    </source>
</evidence>
<dbReference type="Proteomes" id="UP000250043">
    <property type="component" value="Unassembled WGS sequence"/>
</dbReference>
<name>A0A8E2DG07_9APHY</name>
<organism evidence="1 2">
    <name type="scientific">Obba rivulosa</name>
    <dbReference type="NCBI Taxonomy" id="1052685"/>
    <lineage>
        <taxon>Eukaryota</taxon>
        <taxon>Fungi</taxon>
        <taxon>Dikarya</taxon>
        <taxon>Basidiomycota</taxon>
        <taxon>Agaricomycotina</taxon>
        <taxon>Agaricomycetes</taxon>
        <taxon>Polyporales</taxon>
        <taxon>Gelatoporiaceae</taxon>
        <taxon>Obba</taxon>
    </lineage>
</organism>
<reference evidence="1 2" key="1">
    <citation type="submission" date="2016-07" db="EMBL/GenBank/DDBJ databases">
        <title>Draft genome of the white-rot fungus Obba rivulosa 3A-2.</title>
        <authorList>
            <consortium name="DOE Joint Genome Institute"/>
            <person name="Miettinen O."/>
            <person name="Riley R."/>
            <person name="Acob R."/>
            <person name="Barry K."/>
            <person name="Cullen D."/>
            <person name="De Vries R."/>
            <person name="Hainaut M."/>
            <person name="Hatakka A."/>
            <person name="Henrissat B."/>
            <person name="Hilden K."/>
            <person name="Kuo R."/>
            <person name="Labutti K."/>
            <person name="Lipzen A."/>
            <person name="Makela M.R."/>
            <person name="Sandor L."/>
            <person name="Spatafora J.W."/>
            <person name="Grigoriev I.V."/>
            <person name="Hibbett D.S."/>
        </authorList>
    </citation>
    <scope>NUCLEOTIDE SEQUENCE [LARGE SCALE GENOMIC DNA]</scope>
    <source>
        <strain evidence="1 2">3A-2</strain>
    </source>
</reference>
<sequence>MDTFQPGTRVIYFQDGKPLHGTVRAVEIVDNQEFITIRPDNGTPEIHVSSTHVVKEA</sequence>
<dbReference type="OrthoDB" id="10310069at2759"/>
<accession>A0A8E2DG07</accession>
<gene>
    <name evidence="1" type="ORF">OBBRIDRAFT_838069</name>
</gene>
<evidence type="ECO:0000313" key="2">
    <source>
        <dbReference type="Proteomes" id="UP000250043"/>
    </source>
</evidence>
<keyword evidence="2" id="KW-1185">Reference proteome</keyword>
<dbReference type="EMBL" id="KV722522">
    <property type="protein sequence ID" value="OCH86560.1"/>
    <property type="molecule type" value="Genomic_DNA"/>
</dbReference>
<proteinExistence type="predicted"/>